<comment type="caution">
    <text evidence="11">The sequence shown here is derived from an EMBL/GenBank/DDBJ whole genome shotgun (WGS) entry which is preliminary data.</text>
</comment>
<evidence type="ECO:0000256" key="1">
    <source>
        <dbReference type="ARBA" id="ARBA00010134"/>
    </source>
</evidence>
<keyword evidence="3" id="KW-0053">Apoptosis</keyword>
<dbReference type="InterPro" id="IPR001309">
    <property type="entry name" value="Pept_C14_p20"/>
</dbReference>
<dbReference type="InterPro" id="IPR015917">
    <property type="entry name" value="Pept_C14A"/>
</dbReference>
<dbReference type="PANTHER" id="PTHR10454">
    <property type="entry name" value="CASPASE"/>
    <property type="match status" value="1"/>
</dbReference>
<evidence type="ECO:0000256" key="6">
    <source>
        <dbReference type="ARBA" id="ARBA00023145"/>
    </source>
</evidence>
<evidence type="ECO:0000313" key="12">
    <source>
        <dbReference type="Proteomes" id="UP001283361"/>
    </source>
</evidence>
<dbReference type="CDD" id="cd00032">
    <property type="entry name" value="CASc"/>
    <property type="match status" value="1"/>
</dbReference>
<keyword evidence="6" id="KW-0865">Zymogen</keyword>
<evidence type="ECO:0000256" key="8">
    <source>
        <dbReference type="SAM" id="MobiDB-lite"/>
    </source>
</evidence>
<dbReference type="GO" id="GO:0006508">
    <property type="term" value="P:proteolysis"/>
    <property type="evidence" value="ECO:0007669"/>
    <property type="project" value="UniProtKB-KW"/>
</dbReference>
<dbReference type="PROSITE" id="PS50208">
    <property type="entry name" value="CASPASE_P20"/>
    <property type="match status" value="1"/>
</dbReference>
<reference evidence="11" key="1">
    <citation type="journal article" date="2023" name="G3 (Bethesda)">
        <title>A reference genome for the long-term kleptoplast-retaining sea slug Elysia crispata morphotype clarki.</title>
        <authorList>
            <person name="Eastman K.E."/>
            <person name="Pendleton A.L."/>
            <person name="Shaikh M.A."/>
            <person name="Suttiyut T."/>
            <person name="Ogas R."/>
            <person name="Tomko P."/>
            <person name="Gavelis G."/>
            <person name="Widhalm J.R."/>
            <person name="Wisecaver J.H."/>
        </authorList>
    </citation>
    <scope>NUCLEOTIDE SEQUENCE</scope>
    <source>
        <strain evidence="11">ECLA1</strain>
    </source>
</reference>
<dbReference type="Pfam" id="PF00656">
    <property type="entry name" value="Peptidase_C14"/>
    <property type="match status" value="1"/>
</dbReference>
<feature type="compositionally biased region" description="Basic and acidic residues" evidence="8">
    <location>
        <begin position="38"/>
        <end position="51"/>
    </location>
</feature>
<dbReference type="InterPro" id="IPR002138">
    <property type="entry name" value="Pept_C14_p10"/>
</dbReference>
<feature type="region of interest" description="Disordered" evidence="8">
    <location>
        <begin position="337"/>
        <end position="380"/>
    </location>
</feature>
<evidence type="ECO:0000256" key="2">
    <source>
        <dbReference type="ARBA" id="ARBA00022670"/>
    </source>
</evidence>
<sequence>MIVLSLLHLGISTRDIPTLNQTADLDCLSFQAGNKKHQATEDGAWRSRRPSDVGPSTRQTATVEVPIAAKRHRVSCGSISTGSSSGAESSGTKIIRSCSTSFTNGSELPVGRYHHLHQQQQQQHQLQQQQSVDVSVLASAVRVAATIGLSVSHTGGEDFTTAGCDVSPTMHSANSIDLPYILRSVSGERGDVRPGAQSEPNEYNFNYKKRGLFLLINNRHFDEETGQHDREGSDVDAERLEERFQDLGFEVRRYDDVTCSKMSSLLYNAASLDHSDHDCFGCAILSNGREGVVYARDGQVPLDLLVMPFKGDRCPSLIGKPKLFFIQACQGRRNSRFLDPNSLGRTTSRSSSPGSPSSSCRRSPVSPSFNADDEMPEPGSHVHMRRIPVEADCLFCYSTVPGAYSWRNNQEGSWFIQALCIVLENYGSKMELMHMLTHVNRIVAYEFASCTEKGFGEHTKQLPCTASMLTRYVYFRPKKQDIR</sequence>
<dbReference type="Gene3D" id="3.40.50.1460">
    <property type="match status" value="1"/>
</dbReference>
<keyword evidence="5" id="KW-0788">Thiol protease</keyword>
<evidence type="ECO:0000256" key="3">
    <source>
        <dbReference type="ARBA" id="ARBA00022703"/>
    </source>
</evidence>
<dbReference type="FunFam" id="3.40.50.1460:FF:000001">
    <property type="entry name" value="Caspase-3 preproprotein"/>
    <property type="match status" value="1"/>
</dbReference>
<dbReference type="InterPro" id="IPR033139">
    <property type="entry name" value="Caspase_cys_AS"/>
</dbReference>
<dbReference type="PRINTS" id="PR00376">
    <property type="entry name" value="IL1BCENZYME"/>
</dbReference>
<organism evidence="11 12">
    <name type="scientific">Elysia crispata</name>
    <name type="common">lettuce slug</name>
    <dbReference type="NCBI Taxonomy" id="231223"/>
    <lineage>
        <taxon>Eukaryota</taxon>
        <taxon>Metazoa</taxon>
        <taxon>Spiralia</taxon>
        <taxon>Lophotrochozoa</taxon>
        <taxon>Mollusca</taxon>
        <taxon>Gastropoda</taxon>
        <taxon>Heterobranchia</taxon>
        <taxon>Euthyneura</taxon>
        <taxon>Panpulmonata</taxon>
        <taxon>Sacoglossa</taxon>
        <taxon>Placobranchoidea</taxon>
        <taxon>Plakobranchidae</taxon>
        <taxon>Elysia</taxon>
    </lineage>
</organism>
<evidence type="ECO:0000256" key="7">
    <source>
        <dbReference type="RuleBase" id="RU003971"/>
    </source>
</evidence>
<feature type="compositionally biased region" description="Low complexity" evidence="8">
    <location>
        <begin position="342"/>
        <end position="368"/>
    </location>
</feature>
<dbReference type="SMART" id="SM00115">
    <property type="entry name" value="CASc"/>
    <property type="match status" value="1"/>
</dbReference>
<keyword evidence="4" id="KW-0378">Hydrolase</keyword>
<evidence type="ECO:0000256" key="5">
    <source>
        <dbReference type="ARBA" id="ARBA00022807"/>
    </source>
</evidence>
<evidence type="ECO:0000259" key="10">
    <source>
        <dbReference type="PROSITE" id="PS50208"/>
    </source>
</evidence>
<evidence type="ECO:0000256" key="4">
    <source>
        <dbReference type="ARBA" id="ARBA00022801"/>
    </source>
</evidence>
<keyword evidence="2" id="KW-0645">Protease</keyword>
<dbReference type="Proteomes" id="UP001283361">
    <property type="component" value="Unassembled WGS sequence"/>
</dbReference>
<keyword evidence="12" id="KW-1185">Reference proteome</keyword>
<dbReference type="GO" id="GO:0043525">
    <property type="term" value="P:positive regulation of neuron apoptotic process"/>
    <property type="evidence" value="ECO:0007669"/>
    <property type="project" value="TreeGrafter"/>
</dbReference>
<feature type="domain" description="Caspase family p20" evidence="10">
    <location>
        <begin position="209"/>
        <end position="333"/>
    </location>
</feature>
<proteinExistence type="inferred from homology"/>
<accession>A0AAE0ZWF8</accession>
<gene>
    <name evidence="11" type="ORF">RRG08_014912</name>
</gene>
<feature type="region of interest" description="Disordered" evidence="8">
    <location>
        <begin position="38"/>
        <end position="60"/>
    </location>
</feature>
<comment type="similarity">
    <text evidence="1 7">Belongs to the peptidase C14A family.</text>
</comment>
<dbReference type="GO" id="GO:0004197">
    <property type="term" value="F:cysteine-type endopeptidase activity"/>
    <property type="evidence" value="ECO:0007669"/>
    <property type="project" value="InterPro"/>
</dbReference>
<dbReference type="AlphaFoldDB" id="A0AAE0ZWF8"/>
<evidence type="ECO:0000259" key="9">
    <source>
        <dbReference type="PROSITE" id="PS50207"/>
    </source>
</evidence>
<dbReference type="EMBL" id="JAWDGP010003165">
    <property type="protein sequence ID" value="KAK3776934.1"/>
    <property type="molecule type" value="Genomic_DNA"/>
</dbReference>
<dbReference type="GO" id="GO:0006915">
    <property type="term" value="P:apoptotic process"/>
    <property type="evidence" value="ECO:0007669"/>
    <property type="project" value="UniProtKB-KW"/>
</dbReference>
<dbReference type="PROSITE" id="PS50207">
    <property type="entry name" value="CASPASE_P10"/>
    <property type="match status" value="1"/>
</dbReference>
<dbReference type="InterPro" id="IPR002398">
    <property type="entry name" value="Pept_C14"/>
</dbReference>
<feature type="domain" description="Caspase family p10" evidence="9">
    <location>
        <begin position="383"/>
        <end position="477"/>
    </location>
</feature>
<dbReference type="PANTHER" id="PTHR10454:SF232">
    <property type="entry name" value="AT03047P-RELATED"/>
    <property type="match status" value="1"/>
</dbReference>
<name>A0AAE0ZWF8_9GAST</name>
<dbReference type="GO" id="GO:0005737">
    <property type="term" value="C:cytoplasm"/>
    <property type="evidence" value="ECO:0007669"/>
    <property type="project" value="TreeGrafter"/>
</dbReference>
<dbReference type="SUPFAM" id="SSF52129">
    <property type="entry name" value="Caspase-like"/>
    <property type="match status" value="1"/>
</dbReference>
<dbReference type="PROSITE" id="PS01122">
    <property type="entry name" value="CASPASE_CYS"/>
    <property type="match status" value="1"/>
</dbReference>
<evidence type="ECO:0000313" key="11">
    <source>
        <dbReference type="EMBL" id="KAK3776934.1"/>
    </source>
</evidence>
<evidence type="ECO:0008006" key="13">
    <source>
        <dbReference type="Google" id="ProtNLM"/>
    </source>
</evidence>
<protein>
    <recommendedName>
        <fullName evidence="13">Caspase-7</fullName>
    </recommendedName>
</protein>
<dbReference type="InterPro" id="IPR011600">
    <property type="entry name" value="Pept_C14_caspase"/>
</dbReference>
<dbReference type="InterPro" id="IPR029030">
    <property type="entry name" value="Caspase-like_dom_sf"/>
</dbReference>